<dbReference type="Gene3D" id="1.10.150.910">
    <property type="match status" value="1"/>
</dbReference>
<dbReference type="InterPro" id="IPR058543">
    <property type="entry name" value="Beta-prop_RSE1/DDB1/CPSF1_2nd"/>
</dbReference>
<dbReference type="Proteomes" id="UP001300502">
    <property type="component" value="Unassembled WGS sequence"/>
</dbReference>
<dbReference type="Pfam" id="PF23726">
    <property type="entry name" value="Beta-prop_RSE1_2nd"/>
    <property type="match status" value="1"/>
</dbReference>
<dbReference type="InterPro" id="IPR036322">
    <property type="entry name" value="WD40_repeat_dom_sf"/>
</dbReference>
<comment type="caution">
    <text evidence="8">The sequence shown here is derived from an EMBL/GenBank/DDBJ whole genome shotgun (WGS) entry which is preliminary data.</text>
</comment>
<dbReference type="EMBL" id="JANCYU010000040">
    <property type="protein sequence ID" value="KAK4526445.1"/>
    <property type="molecule type" value="Genomic_DNA"/>
</dbReference>
<gene>
    <name evidence="8" type="ORF">GAYE_SCF24G4361</name>
</gene>
<sequence length="1089" mass="120941">MEIYSLSSEGLVPVIELPIYGRISVMKLCRFPDDLQDCLFFLTEKYKFAVLRWNTQTGECDTIAGGDVHDRIGHPTSAGHIGIYDPSMTCFGLHLYDGLFKVVPTDFKKEAFNIRLEELDVLDIQFLYGHSKPTIAVLYTDSEENRHLKTYTVSLKDKEFGNGPLFQGNLESGACMLISVPSPIGGVIVLGQETVTYISGNGLRGYHSIPVSPTIFRAYDRIDKDGTRYLLGDERGILYLLVLEQSTSLSTFSTETETRITGLKIQTLGETSLPSTINYLDNGFVYIGSCHGDSQLIRLLSEPHPETGSFIEVMESYPNLSPIVDFCVMDAERQGQGQVVTCSGASKDGSLRIIRNGIGIHEQASVEVPGVKELFSLKKSSSSAQHSLLLLSFASESRILELVSTELMAEANIPVFEMQEPTLYCGNVVGDCIVQITPSKARLISCKDMSIASEWYPPSGLRISVASGNALQVILATTGGNLIYFDMDPSQNRLVEKSYKNLEYEICSLDISPLGQSATQAIPSSFAAVGMWTEVSVRFYSLPSLDLVYTEKLGLDVIPRSLLFVTMDGENYFLAALGDGRLLTYRVEVPSGEEGSTSHNKLLLYDQRQMSIGTQPASLSLFETQGALHVFAACDRPTVIHSSSGGGKLLCSNVNLREVTRVCSFSSEAFPDCLALVTEGSLLLGTVDNIQKLHIRTIPLGEQPRRIAHLDSHHVFAVLTTRQVVTVSEDRNESETSEEGYVRLIDDTMMEIVHSYKLEPFETPCSVIAVNFREDAAAKDNQDYFVVGTAYSYADELEPTRGRMLVFAVQEQRLTLVAERTFKGALYSMDGFNGKILASVNSMLKLVRWSETESGARTLTEECTYHGSIFILQIKCLGDFILIGDLVRSVSLLAYKPMNGTIEDVARDIDPSWITVIEMLDLDYYISAENCFNFFTLKRNADAPSEEERSRLERVGEYHLGELVNRIRHGRLVMQIPESGTCIQKTLLYGTANGALGVIASIDEKTFQFLHSLQTALNEVIKGVGGIQHEEWRRFSSERRIGECKNFLDGDLIERFLDLSRDKMELVAKKVNVPVEELAKQVEELTRIH</sequence>
<keyword evidence="4" id="KW-0539">Nucleus</keyword>
<dbReference type="InterPro" id="IPR015943">
    <property type="entry name" value="WD40/YVTN_repeat-like_dom_sf"/>
</dbReference>
<dbReference type="PANTHER" id="PTHR10644">
    <property type="entry name" value="DNA REPAIR/RNA PROCESSING CPSF FAMILY"/>
    <property type="match status" value="1"/>
</dbReference>
<comment type="subcellular location">
    <subcellularLocation>
        <location evidence="1">Nucleus</location>
    </subcellularLocation>
</comment>
<dbReference type="InterPro" id="IPR011047">
    <property type="entry name" value="Quinoprotein_ADH-like_sf"/>
</dbReference>
<dbReference type="AlphaFoldDB" id="A0AAV9IGE7"/>
<evidence type="ECO:0000256" key="1">
    <source>
        <dbReference type="ARBA" id="ARBA00004123"/>
    </source>
</evidence>
<evidence type="ECO:0000313" key="9">
    <source>
        <dbReference type="Proteomes" id="UP001300502"/>
    </source>
</evidence>
<evidence type="ECO:0000259" key="5">
    <source>
        <dbReference type="Pfam" id="PF03178"/>
    </source>
</evidence>
<feature type="domain" description="RSE1/DDB1/CPSF1 C-terminal" evidence="5">
    <location>
        <begin position="741"/>
        <end position="1058"/>
    </location>
</feature>
<evidence type="ECO:0000313" key="8">
    <source>
        <dbReference type="EMBL" id="KAK4526445.1"/>
    </source>
</evidence>
<dbReference type="InterPro" id="IPR050358">
    <property type="entry name" value="RSE1/DDB1/CFT1"/>
</dbReference>
<evidence type="ECO:0000256" key="3">
    <source>
        <dbReference type="ARBA" id="ARBA00014577"/>
    </source>
</evidence>
<dbReference type="Pfam" id="PF10433">
    <property type="entry name" value="Beta-prop_RSE1_1st"/>
    <property type="match status" value="1"/>
</dbReference>
<reference evidence="8 9" key="1">
    <citation type="submission" date="2022-07" db="EMBL/GenBank/DDBJ databases">
        <title>Genome-wide signatures of adaptation to extreme environments.</title>
        <authorList>
            <person name="Cho C.H."/>
            <person name="Yoon H.S."/>
        </authorList>
    </citation>
    <scope>NUCLEOTIDE SEQUENCE [LARGE SCALE GENOMIC DNA]</scope>
    <source>
        <strain evidence="8 9">108.79 E11</strain>
    </source>
</reference>
<name>A0AAV9IGE7_9RHOD</name>
<dbReference type="SUPFAM" id="SSF50978">
    <property type="entry name" value="WD40 repeat-like"/>
    <property type="match status" value="1"/>
</dbReference>
<protein>
    <recommendedName>
        <fullName evidence="3">DNA damage-binding protein 1</fullName>
    </recommendedName>
</protein>
<proteinExistence type="inferred from homology"/>
<dbReference type="GO" id="GO:0003676">
    <property type="term" value="F:nucleic acid binding"/>
    <property type="evidence" value="ECO:0007669"/>
    <property type="project" value="InterPro"/>
</dbReference>
<accession>A0AAV9IGE7</accession>
<evidence type="ECO:0000256" key="4">
    <source>
        <dbReference type="ARBA" id="ARBA00023242"/>
    </source>
</evidence>
<feature type="domain" description="RSE1/DDB1/CPSF1 second beta-propeller" evidence="7">
    <location>
        <begin position="360"/>
        <end position="686"/>
    </location>
</feature>
<keyword evidence="9" id="KW-1185">Reference proteome</keyword>
<dbReference type="GO" id="GO:0005634">
    <property type="term" value="C:nucleus"/>
    <property type="evidence" value="ECO:0007669"/>
    <property type="project" value="UniProtKB-SubCell"/>
</dbReference>
<dbReference type="InterPro" id="IPR018846">
    <property type="entry name" value="Beta-prop_RSE1/DDB1/CPSF1_1st"/>
</dbReference>
<evidence type="ECO:0000259" key="6">
    <source>
        <dbReference type="Pfam" id="PF10433"/>
    </source>
</evidence>
<feature type="domain" description="RSE1/DDB1/CPSF1 first beta-propeller" evidence="6">
    <location>
        <begin position="2"/>
        <end position="307"/>
    </location>
</feature>
<dbReference type="Gene3D" id="2.130.10.10">
    <property type="entry name" value="YVTN repeat-like/Quinoprotein amine dehydrogenase"/>
    <property type="match status" value="3"/>
</dbReference>
<dbReference type="SUPFAM" id="SSF50998">
    <property type="entry name" value="Quinoprotein alcohol dehydrogenase-like"/>
    <property type="match status" value="1"/>
</dbReference>
<organism evidence="8 9">
    <name type="scientific">Galdieria yellowstonensis</name>
    <dbReference type="NCBI Taxonomy" id="3028027"/>
    <lineage>
        <taxon>Eukaryota</taxon>
        <taxon>Rhodophyta</taxon>
        <taxon>Bangiophyceae</taxon>
        <taxon>Galdieriales</taxon>
        <taxon>Galdieriaceae</taxon>
        <taxon>Galdieria</taxon>
    </lineage>
</organism>
<evidence type="ECO:0000256" key="2">
    <source>
        <dbReference type="ARBA" id="ARBA00007453"/>
    </source>
</evidence>
<dbReference type="InterPro" id="IPR004871">
    <property type="entry name" value="RSE1/DDB1/CPSF1_C"/>
</dbReference>
<comment type="similarity">
    <text evidence="2">Belongs to the DDB1 family.</text>
</comment>
<evidence type="ECO:0000259" key="7">
    <source>
        <dbReference type="Pfam" id="PF23726"/>
    </source>
</evidence>
<dbReference type="FunFam" id="1.10.150.910:FF:000003">
    <property type="entry name" value="DNA damage-binding protein 1a"/>
    <property type="match status" value="1"/>
</dbReference>
<dbReference type="Pfam" id="PF03178">
    <property type="entry name" value="CPSF_A"/>
    <property type="match status" value="1"/>
</dbReference>